<evidence type="ECO:0000313" key="3">
    <source>
        <dbReference type="EMBL" id="CDT46413.1"/>
    </source>
</evidence>
<name>A0A069AVV9_CLODI</name>
<dbReference type="AlphaFoldDB" id="A0A069AVV9"/>
<accession>A0A069AVV9</accession>
<organism evidence="3">
    <name type="scientific">Clostridioides difficile</name>
    <name type="common">Peptoclostridium difficile</name>
    <dbReference type="NCBI Taxonomy" id="1496"/>
    <lineage>
        <taxon>Bacteria</taxon>
        <taxon>Bacillati</taxon>
        <taxon>Bacillota</taxon>
        <taxon>Clostridia</taxon>
        <taxon>Peptostreptococcales</taxon>
        <taxon>Peptostreptococcaceae</taxon>
        <taxon>Clostridioides</taxon>
    </lineage>
</organism>
<dbReference type="EMBL" id="LK933171">
    <property type="protein sequence ID" value="CDT46413.1"/>
    <property type="molecule type" value="Genomic_DNA"/>
</dbReference>
<protein>
    <submittedName>
        <fullName evidence="3">Uncharacterized protein</fullName>
    </submittedName>
</protein>
<evidence type="ECO:0000313" key="1">
    <source>
        <dbReference type="EMBL" id="CDS83833.1"/>
    </source>
</evidence>
<gene>
    <name evidence="3" type="ORF">BN1095_490011</name>
    <name evidence="1" type="ORF">BN1096_240021</name>
    <name evidence="2" type="ORF">BN1097_230021</name>
</gene>
<proteinExistence type="predicted"/>
<dbReference type="EMBL" id="LK932358">
    <property type="protein sequence ID" value="CDS83942.1"/>
    <property type="molecule type" value="Genomic_DNA"/>
</dbReference>
<evidence type="ECO:0000313" key="2">
    <source>
        <dbReference type="EMBL" id="CDS83942.1"/>
    </source>
</evidence>
<reference evidence="3" key="1">
    <citation type="submission" date="2014-07" db="EMBL/GenBank/DDBJ databases">
        <authorList>
            <person name="Monot Marc"/>
        </authorList>
    </citation>
    <scope>NUCLEOTIDE SEQUENCE</scope>
    <source>
        <strain evidence="3">7032989</strain>
        <strain evidence="2">7032994</strain>
    </source>
</reference>
<sequence length="60" mass="7361">MIIKDNTLKYEDFNIQYCALNNITPKYHPPFTIIEYPNYFKKENIRNGKPWIYKIKNTNF</sequence>
<dbReference type="EMBL" id="LK932474">
    <property type="protein sequence ID" value="CDS83833.1"/>
    <property type="molecule type" value="Genomic_DNA"/>
</dbReference>